<dbReference type="AlphaFoldDB" id="A0A1G9W3T9"/>
<proteinExistence type="predicted"/>
<keyword evidence="2" id="KW-1185">Reference proteome</keyword>
<evidence type="ECO:0000313" key="1">
    <source>
        <dbReference type="EMBL" id="SDM79194.1"/>
    </source>
</evidence>
<protein>
    <submittedName>
        <fullName evidence="1">Uncharacterized protein</fullName>
    </submittedName>
</protein>
<reference evidence="2" key="1">
    <citation type="submission" date="2016-10" db="EMBL/GenBank/DDBJ databases">
        <authorList>
            <person name="Varghese N."/>
            <person name="Submissions S."/>
        </authorList>
    </citation>
    <scope>NUCLEOTIDE SEQUENCE [LARGE SCALE GENOMIC DNA]</scope>
    <source>
        <strain evidence="2">DSM 24536</strain>
    </source>
</reference>
<name>A0A1G9W3T9_9SPHI</name>
<dbReference type="Proteomes" id="UP000199226">
    <property type="component" value="Unassembled WGS sequence"/>
</dbReference>
<dbReference type="EMBL" id="FNHH01000023">
    <property type="protein sequence ID" value="SDM79194.1"/>
    <property type="molecule type" value="Genomic_DNA"/>
</dbReference>
<gene>
    <name evidence="1" type="ORF">SAMN05421813_12359</name>
</gene>
<sequence>MKPESFGFKDIVSGYQSTSDLTILIYGENRPLSRKKYLYYTQFFHNIEWIINMNIFDNKLIINSIQCIGKVY</sequence>
<accession>A0A1G9W3T9</accession>
<evidence type="ECO:0000313" key="2">
    <source>
        <dbReference type="Proteomes" id="UP000199226"/>
    </source>
</evidence>
<organism evidence="1 2">
    <name type="scientific">Daejeonella rubra</name>
    <dbReference type="NCBI Taxonomy" id="990371"/>
    <lineage>
        <taxon>Bacteria</taxon>
        <taxon>Pseudomonadati</taxon>
        <taxon>Bacteroidota</taxon>
        <taxon>Sphingobacteriia</taxon>
        <taxon>Sphingobacteriales</taxon>
        <taxon>Sphingobacteriaceae</taxon>
        <taxon>Daejeonella</taxon>
    </lineage>
</organism>